<feature type="domain" description="DUF1648" evidence="2">
    <location>
        <begin position="104"/>
        <end position="152"/>
    </location>
</feature>
<keyword evidence="1" id="KW-0812">Transmembrane</keyword>
<evidence type="ECO:0000259" key="2">
    <source>
        <dbReference type="Pfam" id="PF07853"/>
    </source>
</evidence>
<proteinExistence type="predicted"/>
<dbReference type="InterPro" id="IPR043831">
    <property type="entry name" value="DUF5808"/>
</dbReference>
<dbReference type="Pfam" id="PF19124">
    <property type="entry name" value="DUF5808"/>
    <property type="match status" value="1"/>
</dbReference>
<dbReference type="EMBL" id="DYUB01000290">
    <property type="protein sequence ID" value="HJG97262.1"/>
    <property type="molecule type" value="Genomic_DNA"/>
</dbReference>
<dbReference type="Pfam" id="PF07853">
    <property type="entry name" value="DUF1648"/>
    <property type="match status" value="1"/>
</dbReference>
<dbReference type="PANTHER" id="PTHR37810:SF5">
    <property type="entry name" value="IMMUNITY PROTEIN SDPI"/>
    <property type="match status" value="1"/>
</dbReference>
<dbReference type="InterPro" id="IPR012867">
    <property type="entry name" value="DUF1648"/>
</dbReference>
<name>A0A921N1P7_9FIRM</name>
<comment type="caution">
    <text evidence="4">The sequence shown here is derived from an EMBL/GenBank/DDBJ whole genome shotgun (WGS) entry which is preliminary data.</text>
</comment>
<dbReference type="Proteomes" id="UP000776700">
    <property type="component" value="Unassembled WGS sequence"/>
</dbReference>
<feature type="transmembrane region" description="Helical" evidence="1">
    <location>
        <begin position="94"/>
        <end position="114"/>
    </location>
</feature>
<dbReference type="GO" id="GO:0009636">
    <property type="term" value="P:response to toxic substance"/>
    <property type="evidence" value="ECO:0007669"/>
    <property type="project" value="TreeGrafter"/>
</dbReference>
<reference evidence="4" key="2">
    <citation type="submission" date="2021-09" db="EMBL/GenBank/DDBJ databases">
        <authorList>
            <person name="Gilroy R."/>
        </authorList>
    </citation>
    <scope>NUCLEOTIDE SEQUENCE</scope>
    <source>
        <strain evidence="4">1277</strain>
    </source>
</reference>
<feature type="transmembrane region" description="Helical" evidence="1">
    <location>
        <begin position="219"/>
        <end position="243"/>
    </location>
</feature>
<reference evidence="4" key="1">
    <citation type="journal article" date="2021" name="PeerJ">
        <title>Extensive microbial diversity within the chicken gut microbiome revealed by metagenomics and culture.</title>
        <authorList>
            <person name="Gilroy R."/>
            <person name="Ravi A."/>
            <person name="Getino M."/>
            <person name="Pursley I."/>
            <person name="Horton D.L."/>
            <person name="Alikhan N.F."/>
            <person name="Baker D."/>
            <person name="Gharbi K."/>
            <person name="Hall N."/>
            <person name="Watson M."/>
            <person name="Adriaenssens E.M."/>
            <person name="Foster-Nyarko E."/>
            <person name="Jarju S."/>
            <person name="Secka A."/>
            <person name="Antonio M."/>
            <person name="Oren A."/>
            <person name="Chaudhuri R.R."/>
            <person name="La Ragione R."/>
            <person name="Hildebrand F."/>
            <person name="Pallen M.J."/>
        </authorList>
    </citation>
    <scope>NUCLEOTIDE SEQUENCE</scope>
    <source>
        <strain evidence="4">1277</strain>
    </source>
</reference>
<evidence type="ECO:0000313" key="4">
    <source>
        <dbReference type="EMBL" id="HJG97262.1"/>
    </source>
</evidence>
<feature type="domain" description="DUF5808" evidence="3">
    <location>
        <begin position="272"/>
        <end position="292"/>
    </location>
</feature>
<gene>
    <name evidence="4" type="ORF">K8V90_09195</name>
</gene>
<feature type="transmembrane region" description="Helical" evidence="1">
    <location>
        <begin position="32"/>
        <end position="52"/>
    </location>
</feature>
<dbReference type="PANTHER" id="PTHR37810">
    <property type="entry name" value="IMMUNITY PROTEIN SDPI"/>
    <property type="match status" value="1"/>
</dbReference>
<keyword evidence="1" id="KW-0472">Membrane</keyword>
<keyword evidence="1" id="KW-1133">Transmembrane helix</keyword>
<dbReference type="AlphaFoldDB" id="A0A921N1P7"/>
<feature type="transmembrane region" description="Helical" evidence="1">
    <location>
        <begin position="187"/>
        <end position="213"/>
    </location>
</feature>
<organism evidence="4 5">
    <name type="scientific">Romboutsia timonensis</name>
    <dbReference type="NCBI Taxonomy" id="1776391"/>
    <lineage>
        <taxon>Bacteria</taxon>
        <taxon>Bacillati</taxon>
        <taxon>Bacillota</taxon>
        <taxon>Clostridia</taxon>
        <taxon>Peptostreptococcales</taxon>
        <taxon>Peptostreptococcaceae</taxon>
        <taxon>Romboutsia</taxon>
    </lineage>
</organism>
<evidence type="ECO:0000256" key="1">
    <source>
        <dbReference type="SAM" id="Phobius"/>
    </source>
</evidence>
<protein>
    <submittedName>
        <fullName evidence="4">DUF1648 domain-containing protein</fullName>
    </submittedName>
</protein>
<accession>A0A921N1P7</accession>
<evidence type="ECO:0000313" key="5">
    <source>
        <dbReference type="Proteomes" id="UP000776700"/>
    </source>
</evidence>
<sequence length="314" mass="35643">LDKKYKLFMTIGFIISLMIELMSIYIFKAYVISSSLPILIFCLYSFVVYINIHNKVKDLKYELSVNISDLNLEKTKIILDTDFIQKKNKIIKRYSLLLLIPLIIATLVGIYVLVNYSSIPDTIPMHWGPNGDADAFSDKSFIKIFTIVGMMIGLGIIIYISSISSLKTRAKLSIDSIDNSKKAHLHYLNMFGITFLFLNIGCEVLFIEIFIATLNASNINTLILCIATTIIILASIYLIYLYYKSPNKSKNAVYSVDDDDSLWIWGCIYNNPNDPSLFVNKRFGVGWTVNIGTNKGKIFFTLPFIIILVSLLLI</sequence>
<evidence type="ECO:0000259" key="3">
    <source>
        <dbReference type="Pfam" id="PF19124"/>
    </source>
</evidence>
<feature type="transmembrane region" description="Helical" evidence="1">
    <location>
        <begin position="296"/>
        <end position="313"/>
    </location>
</feature>
<feature type="transmembrane region" description="Helical" evidence="1">
    <location>
        <begin position="144"/>
        <end position="166"/>
    </location>
</feature>
<feature type="non-terminal residue" evidence="4">
    <location>
        <position position="1"/>
    </location>
</feature>
<feature type="transmembrane region" description="Helical" evidence="1">
    <location>
        <begin position="7"/>
        <end position="26"/>
    </location>
</feature>